<feature type="transmembrane region" description="Helical" evidence="4">
    <location>
        <begin position="430"/>
        <end position="452"/>
    </location>
</feature>
<dbReference type="NCBIfam" id="TIGR01760">
    <property type="entry name" value="tape_meas_TP901"/>
    <property type="match status" value="1"/>
</dbReference>
<protein>
    <submittedName>
        <fullName evidence="6">Minor tail protein</fullName>
    </submittedName>
</protein>
<keyword evidence="4" id="KW-1133">Transmembrane helix</keyword>
<dbReference type="InterPro" id="IPR010090">
    <property type="entry name" value="Phage_tape_meas"/>
</dbReference>
<dbReference type="PANTHER" id="PTHR37813">
    <property type="entry name" value="FELS-2 PROPHAGE PROTEIN"/>
    <property type="match status" value="1"/>
</dbReference>
<keyword evidence="1" id="KW-1245">Viral tail assembly</keyword>
<evidence type="ECO:0000313" key="6">
    <source>
        <dbReference type="EMBL" id="DAF98256.1"/>
    </source>
</evidence>
<dbReference type="Pfam" id="PF10145">
    <property type="entry name" value="PhageMin_Tail"/>
    <property type="match status" value="1"/>
</dbReference>
<name>A0A8S5UUT2_9CAUD</name>
<dbReference type="SUPFAM" id="SSF48371">
    <property type="entry name" value="ARM repeat"/>
    <property type="match status" value="1"/>
</dbReference>
<feature type="transmembrane region" description="Helical" evidence="4">
    <location>
        <begin position="559"/>
        <end position="584"/>
    </location>
</feature>
<feature type="transmembrane region" description="Helical" evidence="4">
    <location>
        <begin position="847"/>
        <end position="874"/>
    </location>
</feature>
<feature type="domain" description="Phage tail tape measure protein" evidence="5">
    <location>
        <begin position="97"/>
        <end position="295"/>
    </location>
</feature>
<feature type="transmembrane region" description="Helical" evidence="4">
    <location>
        <begin position="756"/>
        <end position="775"/>
    </location>
</feature>
<evidence type="ECO:0000256" key="2">
    <source>
        <dbReference type="ARBA" id="ARBA00022612"/>
    </source>
</evidence>
<evidence type="ECO:0000256" key="4">
    <source>
        <dbReference type="SAM" id="Phobius"/>
    </source>
</evidence>
<accession>A0A8S5UUT2</accession>
<dbReference type="EMBL" id="BK016144">
    <property type="protein sequence ID" value="DAF98256.1"/>
    <property type="molecule type" value="Genomic_DNA"/>
</dbReference>
<keyword evidence="2" id="KW-1188">Viral release from host cell</keyword>
<feature type="transmembrane region" description="Helical" evidence="4">
    <location>
        <begin position="389"/>
        <end position="410"/>
    </location>
</feature>
<organism evidence="6">
    <name type="scientific">Siphoviridae sp. ctaDn21</name>
    <dbReference type="NCBI Taxonomy" id="2825563"/>
    <lineage>
        <taxon>Viruses</taxon>
        <taxon>Duplodnaviria</taxon>
        <taxon>Heunggongvirae</taxon>
        <taxon>Uroviricota</taxon>
        <taxon>Caudoviricetes</taxon>
    </lineage>
</organism>
<reference evidence="6" key="1">
    <citation type="journal article" date="2021" name="Proc. Natl. Acad. Sci. U.S.A.">
        <title>A Catalog of Tens of Thousands of Viruses from Human Metagenomes Reveals Hidden Associations with Chronic Diseases.</title>
        <authorList>
            <person name="Tisza M.J."/>
            <person name="Buck C.B."/>
        </authorList>
    </citation>
    <scope>NUCLEOTIDE SEQUENCE</scope>
    <source>
        <strain evidence="6">CtaDn21</strain>
    </source>
</reference>
<feature type="compositionally biased region" description="Basic and acidic residues" evidence="3">
    <location>
        <begin position="1110"/>
        <end position="1119"/>
    </location>
</feature>
<sequence length="1171" mass="121267">MDFGSIAAKMTLDISNFTSQLNLAQNQAQRLAVESSKSFQIGSALTGMGKVLSTAVTLPLLGIAATSIKVGNEFQAQMSRVQAIAGATGDELDKMKRQAIELGAKTAFSAKEAAQGMENLASAGFQVNEIMDAMPGVLDLAAVSGGDVAASSEAMASSLRAFGLEAGKAGHVADVFARAAADTNAETVDMAEAMKYVAPVAHSMGLSLEETAASIGIMADAGIKGSQAGTTLRGALSRIAKPTKAMTKSMEALGVSFYDAEGKMIPLREQIGQLKKATAGLTQEEKNRHLVTLYGQQSLSGMLALLDAGPEKLDKMTNSLINSDGAAREMAETMQDNLASKIEQMGGAFESAAIIIQQILEPALTKMVAGITKVIEAFVNMSPLGQKMVVIFGGMVAALGPLLLIAGTVITTMVKLKVAMQFLGPAFTGTMGTIGIAIAVLYALVAAFMIAYTKSERFRNFVNTIGPAIKEGLGVALEWTVDKLKILGEWLAKAGEKIQEFGSVIASKISGVLQQFGIDLGQVGSSIGGLISGGLEQLGGVFGKVGGVMALAIPILTKVGLAFLGITGPVGIVISLIVSFLSAWARTGELNANGITQVFDNLTNTITSAADMITQFLPTFVEKGSQILNNIIQGMVAKIPGIASTITNVVSTLLNTFSTVLPKVMQAGTQIITSLVSAISSTVPTVLSAGMSVITTIIQGITSALPTILQAGLQIIMALFNGLIQALPTILQAAIQVQLALIQGLMSALPSILQAALQIIMALVQGLIAALPALLDAALQIILGLVNALSASIGPILEMGIQILVTLIQGIIEMLPDLLVMAVDIITTLLTGLLEALPQLLAAGVQLIVSLLAGIVQMIPTLLAGIVQLMVALLKAIVDCIPKLLQAGVRLIQALIQGIASLIGSVVSTSGGMMSQVISKIASFVGQMVSGGASLIRNFISGLASMIGSAILKVGSMGTSIVSKVTGFAGQMVSAGVNLVQGFINGISSMVSSAVSAASNMASSALNAVKGFLGIHSPSRVMEQMGIYTGQGFVNGIHNMIRTTRDKAIEMAATVTDALSNVKMNIQENGVVQKVKDVFEQIVDEMPEELPKPGFGRVLDAVRTPEVDLYGTKDNDLDKPQGGTSSGGKDHTTISIGTIVVRNNDDVDKLSRGLYNKSKETLSGFGNIVAP</sequence>
<evidence type="ECO:0000259" key="5">
    <source>
        <dbReference type="Pfam" id="PF10145"/>
    </source>
</evidence>
<feature type="region of interest" description="Disordered" evidence="3">
    <location>
        <begin position="1110"/>
        <end position="1132"/>
    </location>
</feature>
<dbReference type="PANTHER" id="PTHR37813:SF1">
    <property type="entry name" value="FELS-2 PROPHAGE PROTEIN"/>
    <property type="match status" value="1"/>
</dbReference>
<feature type="transmembrane region" description="Helical" evidence="4">
    <location>
        <begin position="781"/>
        <end position="806"/>
    </location>
</feature>
<proteinExistence type="predicted"/>
<evidence type="ECO:0000256" key="1">
    <source>
        <dbReference type="ARBA" id="ARBA00022465"/>
    </source>
</evidence>
<feature type="transmembrane region" description="Helical" evidence="4">
    <location>
        <begin position="671"/>
        <end position="698"/>
    </location>
</feature>
<dbReference type="InterPro" id="IPR016024">
    <property type="entry name" value="ARM-type_fold"/>
</dbReference>
<keyword evidence="4" id="KW-0472">Membrane</keyword>
<keyword evidence="4" id="KW-0812">Transmembrane</keyword>
<evidence type="ECO:0000256" key="3">
    <source>
        <dbReference type="SAM" id="MobiDB-lite"/>
    </source>
</evidence>
<dbReference type="GO" id="GO:0098003">
    <property type="term" value="P:viral tail assembly"/>
    <property type="evidence" value="ECO:0007669"/>
    <property type="project" value="UniProtKB-KW"/>
</dbReference>
<feature type="transmembrane region" description="Helical" evidence="4">
    <location>
        <begin position="818"/>
        <end position="841"/>
    </location>
</feature>